<feature type="transmembrane region" description="Helical" evidence="8">
    <location>
        <begin position="323"/>
        <end position="343"/>
    </location>
</feature>
<organism evidence="9 10">
    <name type="scientific">Microbacterium hydrocarbonoxydans</name>
    <dbReference type="NCBI Taxonomy" id="273678"/>
    <lineage>
        <taxon>Bacteria</taxon>
        <taxon>Bacillati</taxon>
        <taxon>Actinomycetota</taxon>
        <taxon>Actinomycetes</taxon>
        <taxon>Micrococcales</taxon>
        <taxon>Microbacteriaceae</taxon>
        <taxon>Microbacterium</taxon>
    </lineage>
</organism>
<dbReference type="Pfam" id="PF03023">
    <property type="entry name" value="MurJ"/>
    <property type="match status" value="1"/>
</dbReference>
<feature type="transmembrane region" description="Helical" evidence="8">
    <location>
        <begin position="355"/>
        <end position="379"/>
    </location>
</feature>
<feature type="transmembrane region" description="Helical" evidence="8">
    <location>
        <begin position="195"/>
        <end position="219"/>
    </location>
</feature>
<dbReference type="InterPro" id="IPR004268">
    <property type="entry name" value="MurJ"/>
</dbReference>
<dbReference type="InterPro" id="IPR051050">
    <property type="entry name" value="Lipid_II_flippase_MurJ/MviN"/>
</dbReference>
<feature type="transmembrane region" description="Helical" evidence="8">
    <location>
        <begin position="27"/>
        <end position="47"/>
    </location>
</feature>
<feature type="transmembrane region" description="Helical" evidence="8">
    <location>
        <begin position="53"/>
        <end position="72"/>
    </location>
</feature>
<evidence type="ECO:0000256" key="4">
    <source>
        <dbReference type="ARBA" id="ARBA00022960"/>
    </source>
</evidence>
<evidence type="ECO:0000313" key="9">
    <source>
        <dbReference type="EMBL" id="SEB38491.1"/>
    </source>
</evidence>
<feature type="transmembrane region" description="Helical" evidence="8">
    <location>
        <begin position="123"/>
        <end position="147"/>
    </location>
</feature>
<sequence length="539" mass="56566">MSSLGRASALIGAGTLISRVTGLLRTIVLVGVIGSVGAGAADAFAIANQLPNNVFSLISVGVLTAVIIPQIVKATADADGGNAFISKLFTLGTVVLVVITGLATIASPWLVWLYAGKDGSAEFLALATAFAYWCMPQILFYGLYALLGEALNARRIFGPFTWAPVVNNLVSIVGFLIIGALFGGPLTRVADWTPGMIAALGGTATLGILIQAGILLIFWRRTGLALRPDFRWRGVGLGNVGRLAGWTFLMALASLLAGLVQTQILTQASAIGASVATFQYAWLIFMLPYSVIVLSIGTPYFTQISEHAAAGRDKEVRADIAQSIRTLLFFIAVAVAAVAAAAIPASRVFTNQASHAVDAALVLVCFLVCLVPLTILFIVQRTFYAYGDTRTPFWFTLFQSGLVVLSALVAQWLLAADVIAVTSLAATIALGQSIASTIQTVVAVWLLHRKIGGLQIGTWMRAILRFAIAAVPAGVAGWGVFLLLGGPDGWTTADKIQGALGTCIIGLAVVVVYIGILALLRAPELKTAGAMLRRFLPGR</sequence>
<dbReference type="AlphaFoldDB" id="A0A1H4IWI4"/>
<dbReference type="PANTHER" id="PTHR47019:SF1">
    <property type="entry name" value="LIPID II FLIPPASE MURJ"/>
    <property type="match status" value="1"/>
</dbReference>
<dbReference type="GO" id="GO:0005886">
    <property type="term" value="C:plasma membrane"/>
    <property type="evidence" value="ECO:0007669"/>
    <property type="project" value="UniProtKB-SubCell"/>
</dbReference>
<feature type="transmembrane region" description="Helical" evidence="8">
    <location>
        <begin position="240"/>
        <end position="260"/>
    </location>
</feature>
<feature type="transmembrane region" description="Helical" evidence="8">
    <location>
        <begin position="84"/>
        <end position="111"/>
    </location>
</feature>
<keyword evidence="5" id="KW-0573">Peptidoglycan synthesis</keyword>
<dbReference type="GO" id="GO:0009252">
    <property type="term" value="P:peptidoglycan biosynthetic process"/>
    <property type="evidence" value="ECO:0007669"/>
    <property type="project" value="UniProtKB-KW"/>
</dbReference>
<feature type="transmembrane region" description="Helical" evidence="8">
    <location>
        <begin position="159"/>
        <end position="183"/>
    </location>
</feature>
<comment type="subcellular location">
    <subcellularLocation>
        <location evidence="1">Cell membrane</location>
        <topology evidence="1">Multi-pass membrane protein</topology>
    </subcellularLocation>
</comment>
<dbReference type="Proteomes" id="UP000183750">
    <property type="component" value="Unassembled WGS sequence"/>
</dbReference>
<keyword evidence="7 8" id="KW-0472">Membrane</keyword>
<keyword evidence="4" id="KW-0133">Cell shape</keyword>
<dbReference type="RefSeq" id="WP_060926207.1">
    <property type="nucleotide sequence ID" value="NZ_FNSQ01000005.1"/>
</dbReference>
<dbReference type="PANTHER" id="PTHR47019">
    <property type="entry name" value="LIPID II FLIPPASE MURJ"/>
    <property type="match status" value="1"/>
</dbReference>
<evidence type="ECO:0000256" key="3">
    <source>
        <dbReference type="ARBA" id="ARBA00022692"/>
    </source>
</evidence>
<evidence type="ECO:0000256" key="2">
    <source>
        <dbReference type="ARBA" id="ARBA00022475"/>
    </source>
</evidence>
<reference evidence="10" key="1">
    <citation type="submission" date="2016-10" db="EMBL/GenBank/DDBJ databases">
        <authorList>
            <person name="Varghese N."/>
            <person name="Submissions S."/>
        </authorList>
    </citation>
    <scope>NUCLEOTIDE SEQUENCE [LARGE SCALE GENOMIC DNA]</scope>
    <source>
        <strain evidence="10">DSM 16089</strain>
    </source>
</reference>
<dbReference type="GO" id="GO:0008360">
    <property type="term" value="P:regulation of cell shape"/>
    <property type="evidence" value="ECO:0007669"/>
    <property type="project" value="UniProtKB-KW"/>
</dbReference>
<gene>
    <name evidence="9" type="ORF">SAMN04489807_0367</name>
</gene>
<feature type="transmembrane region" description="Helical" evidence="8">
    <location>
        <begin position="419"/>
        <end position="447"/>
    </location>
</feature>
<protein>
    <submittedName>
        <fullName evidence="9">Putative peptidoglycan lipid II flippase</fullName>
    </submittedName>
</protein>
<dbReference type="GO" id="GO:0015648">
    <property type="term" value="F:lipid-linked peptidoglycan transporter activity"/>
    <property type="evidence" value="ECO:0007669"/>
    <property type="project" value="TreeGrafter"/>
</dbReference>
<dbReference type="EMBL" id="FNSQ01000005">
    <property type="protein sequence ID" value="SEB38491.1"/>
    <property type="molecule type" value="Genomic_DNA"/>
</dbReference>
<name>A0A1H4IWI4_9MICO</name>
<keyword evidence="3 8" id="KW-0812">Transmembrane</keyword>
<proteinExistence type="predicted"/>
<dbReference type="GO" id="GO:0034204">
    <property type="term" value="P:lipid translocation"/>
    <property type="evidence" value="ECO:0007669"/>
    <property type="project" value="TreeGrafter"/>
</dbReference>
<evidence type="ECO:0000256" key="5">
    <source>
        <dbReference type="ARBA" id="ARBA00022984"/>
    </source>
</evidence>
<evidence type="ECO:0000256" key="8">
    <source>
        <dbReference type="SAM" id="Phobius"/>
    </source>
</evidence>
<feature type="transmembrane region" description="Helical" evidence="8">
    <location>
        <begin position="459"/>
        <end position="484"/>
    </location>
</feature>
<accession>A0A1H4IWI4</accession>
<evidence type="ECO:0000256" key="7">
    <source>
        <dbReference type="ARBA" id="ARBA00023136"/>
    </source>
</evidence>
<dbReference type="OrthoDB" id="9786339at2"/>
<keyword evidence="2" id="KW-1003">Cell membrane</keyword>
<dbReference type="PRINTS" id="PR01806">
    <property type="entry name" value="VIRFACTRMVIN"/>
</dbReference>
<evidence type="ECO:0000313" key="10">
    <source>
        <dbReference type="Proteomes" id="UP000183750"/>
    </source>
</evidence>
<dbReference type="NCBIfam" id="TIGR01695">
    <property type="entry name" value="murJ_mviN"/>
    <property type="match status" value="1"/>
</dbReference>
<keyword evidence="10" id="KW-1185">Reference proteome</keyword>
<evidence type="ECO:0000256" key="1">
    <source>
        <dbReference type="ARBA" id="ARBA00004651"/>
    </source>
</evidence>
<keyword evidence="6 8" id="KW-1133">Transmembrane helix</keyword>
<feature type="transmembrane region" description="Helical" evidence="8">
    <location>
        <begin position="496"/>
        <end position="520"/>
    </location>
</feature>
<evidence type="ECO:0000256" key="6">
    <source>
        <dbReference type="ARBA" id="ARBA00022989"/>
    </source>
</evidence>
<feature type="transmembrane region" description="Helical" evidence="8">
    <location>
        <begin position="391"/>
        <end position="413"/>
    </location>
</feature>
<feature type="transmembrane region" description="Helical" evidence="8">
    <location>
        <begin position="280"/>
        <end position="302"/>
    </location>
</feature>